<dbReference type="CDD" id="cd13957">
    <property type="entry name" value="PT_UbiA_Cox10"/>
    <property type="match status" value="1"/>
</dbReference>
<dbReference type="GO" id="GO:0031966">
    <property type="term" value="C:mitochondrial membrane"/>
    <property type="evidence" value="ECO:0007669"/>
    <property type="project" value="UniProtKB-SubCell"/>
</dbReference>
<evidence type="ECO:0000256" key="7">
    <source>
        <dbReference type="ARBA" id="ARBA00022989"/>
    </source>
</evidence>
<dbReference type="EMBL" id="KN880495">
    <property type="protein sequence ID" value="KIY68832.1"/>
    <property type="molecule type" value="Genomic_DNA"/>
</dbReference>
<evidence type="ECO:0000256" key="4">
    <source>
        <dbReference type="ARBA" id="ARBA00022679"/>
    </source>
</evidence>
<evidence type="ECO:0000256" key="12">
    <source>
        <dbReference type="SAM" id="Phobius"/>
    </source>
</evidence>
<feature type="chain" id="PRO_5012859219" description="Protoheme IX farnesyltransferase, mitochondrial" evidence="13">
    <location>
        <begin position="16"/>
        <end position="290"/>
    </location>
</feature>
<keyword evidence="4 14" id="KW-0808">Transferase</keyword>
<evidence type="ECO:0000256" key="11">
    <source>
        <dbReference type="ARBA" id="ARBA00030253"/>
    </source>
</evidence>
<evidence type="ECO:0000256" key="1">
    <source>
        <dbReference type="ARBA" id="ARBA00004225"/>
    </source>
</evidence>
<evidence type="ECO:0000256" key="5">
    <source>
        <dbReference type="ARBA" id="ARBA00022692"/>
    </source>
</evidence>
<comment type="similarity">
    <text evidence="2">Belongs to the UbiA prenyltransferase family.</text>
</comment>
<sequence>MLMVLATMGSVAVSPFPVTVPTLLATAIGTGLCSASANTLNQVQEVPFDAQMARTRNRPLVRRAVSALHATSFGITSGIAGTAVLWTMVNPTTALLGAGNIVLYAGVYTWMKRQSVWNTWVGAVVGGIPTLMGWTATGGHLIPTNVHFFPPWEVVTTLDIANVDNILSPFCLFMLLYTWQFPHFNALSYVVRGSYAQAGYRMLSILDIRKNARVAVRYAFFMIPLCSVLMPLSGLTTWTFALTSLIPNGIFAGATYQWWRHDCVVYLNRGQGQIYEHEGLSYQRQSEESA</sequence>
<feature type="transmembrane region" description="Helical" evidence="12">
    <location>
        <begin position="92"/>
        <end position="111"/>
    </location>
</feature>
<keyword evidence="7 12" id="KW-1133">Transmembrane helix</keyword>
<accession>A0A0D7BE70</accession>
<evidence type="ECO:0000256" key="3">
    <source>
        <dbReference type="ARBA" id="ARBA00016335"/>
    </source>
</evidence>
<evidence type="ECO:0000313" key="14">
    <source>
        <dbReference type="EMBL" id="KIY68832.1"/>
    </source>
</evidence>
<dbReference type="AlphaFoldDB" id="A0A0D7BE70"/>
<feature type="signal peptide" evidence="13">
    <location>
        <begin position="1"/>
        <end position="15"/>
    </location>
</feature>
<dbReference type="FunFam" id="1.10.357.140:FF:000004">
    <property type="entry name" value="Protoheme IX farnesyltransferase, mitochondrial"/>
    <property type="match status" value="1"/>
</dbReference>
<feature type="transmembrane region" description="Helical" evidence="12">
    <location>
        <begin position="212"/>
        <end position="232"/>
    </location>
</feature>
<keyword evidence="10 12" id="KW-0472">Membrane</keyword>
<keyword evidence="9" id="KW-0350">Heme biosynthesis</keyword>
<dbReference type="GO" id="GO:0006784">
    <property type="term" value="P:heme A biosynthetic process"/>
    <property type="evidence" value="ECO:0007669"/>
    <property type="project" value="TreeGrafter"/>
</dbReference>
<feature type="transmembrane region" description="Helical" evidence="12">
    <location>
        <begin position="64"/>
        <end position="86"/>
    </location>
</feature>
<feature type="transmembrane region" description="Helical" evidence="12">
    <location>
        <begin position="120"/>
        <end position="142"/>
    </location>
</feature>
<evidence type="ECO:0000313" key="15">
    <source>
        <dbReference type="Proteomes" id="UP000054007"/>
    </source>
</evidence>
<keyword evidence="6" id="KW-0809">Transit peptide</keyword>
<dbReference type="Pfam" id="PF01040">
    <property type="entry name" value="UbiA"/>
    <property type="match status" value="1"/>
</dbReference>
<dbReference type="PANTHER" id="PTHR43448:SF2">
    <property type="entry name" value="PROTOHEME IX FARNESYLTRANSFERASE, MITOCHONDRIAL"/>
    <property type="match status" value="1"/>
</dbReference>
<keyword evidence="15" id="KW-1185">Reference proteome</keyword>
<evidence type="ECO:0000256" key="13">
    <source>
        <dbReference type="SAM" id="SignalP"/>
    </source>
</evidence>
<dbReference type="GO" id="GO:0008495">
    <property type="term" value="F:protoheme IX farnesyltransferase activity"/>
    <property type="evidence" value="ECO:0007669"/>
    <property type="project" value="InterPro"/>
</dbReference>
<proteinExistence type="inferred from homology"/>
<keyword evidence="13" id="KW-0732">Signal</keyword>
<dbReference type="InterPro" id="IPR044878">
    <property type="entry name" value="UbiA_sf"/>
</dbReference>
<keyword evidence="5 12" id="KW-0812">Transmembrane</keyword>
<organism evidence="14 15">
    <name type="scientific">Cylindrobasidium torrendii FP15055 ss-10</name>
    <dbReference type="NCBI Taxonomy" id="1314674"/>
    <lineage>
        <taxon>Eukaryota</taxon>
        <taxon>Fungi</taxon>
        <taxon>Dikarya</taxon>
        <taxon>Basidiomycota</taxon>
        <taxon>Agaricomycotina</taxon>
        <taxon>Agaricomycetes</taxon>
        <taxon>Agaricomycetidae</taxon>
        <taxon>Agaricales</taxon>
        <taxon>Marasmiineae</taxon>
        <taxon>Physalacriaceae</taxon>
        <taxon>Cylindrobasidium</taxon>
    </lineage>
</organism>
<dbReference type="OrthoDB" id="5211at2759"/>
<evidence type="ECO:0000256" key="2">
    <source>
        <dbReference type="ARBA" id="ARBA00005985"/>
    </source>
</evidence>
<evidence type="ECO:0000256" key="8">
    <source>
        <dbReference type="ARBA" id="ARBA00023128"/>
    </source>
</evidence>
<dbReference type="InterPro" id="IPR000537">
    <property type="entry name" value="UbiA_prenyltransferase"/>
</dbReference>
<evidence type="ECO:0000256" key="10">
    <source>
        <dbReference type="ARBA" id="ARBA00023136"/>
    </source>
</evidence>
<name>A0A0D7BE70_9AGAR</name>
<dbReference type="PANTHER" id="PTHR43448">
    <property type="entry name" value="PROTOHEME IX FARNESYLTRANSFERASE, MITOCHONDRIAL"/>
    <property type="match status" value="1"/>
</dbReference>
<keyword evidence="8" id="KW-0496">Mitochondrion</keyword>
<dbReference type="InterPro" id="IPR030470">
    <property type="entry name" value="UbiA_prenylTrfase_CS"/>
</dbReference>
<feature type="transmembrane region" description="Helical" evidence="12">
    <location>
        <begin position="238"/>
        <end position="259"/>
    </location>
</feature>
<feature type="transmembrane region" description="Helical" evidence="12">
    <location>
        <begin position="166"/>
        <end position="191"/>
    </location>
</feature>
<protein>
    <recommendedName>
        <fullName evidence="3">Protoheme IX farnesyltransferase, mitochondrial</fullName>
    </recommendedName>
    <alternativeName>
        <fullName evidence="11">Heme O synthase</fullName>
    </alternativeName>
</protein>
<dbReference type="STRING" id="1314674.A0A0D7BE70"/>
<dbReference type="Gene3D" id="1.10.357.140">
    <property type="entry name" value="UbiA prenyltransferase"/>
    <property type="match status" value="1"/>
</dbReference>
<comment type="subcellular location">
    <subcellularLocation>
        <location evidence="1">Mitochondrion membrane</location>
        <topology evidence="1">Multi-pass membrane protein</topology>
    </subcellularLocation>
</comment>
<dbReference type="PROSITE" id="PS00943">
    <property type="entry name" value="UBIA"/>
    <property type="match status" value="1"/>
</dbReference>
<dbReference type="Proteomes" id="UP000054007">
    <property type="component" value="Unassembled WGS sequence"/>
</dbReference>
<dbReference type="InterPro" id="IPR006369">
    <property type="entry name" value="Protohaem_IX_farnesylTrfase"/>
</dbReference>
<evidence type="ECO:0000256" key="9">
    <source>
        <dbReference type="ARBA" id="ARBA00023133"/>
    </source>
</evidence>
<reference evidence="14 15" key="1">
    <citation type="journal article" date="2015" name="Fungal Genet. Biol.">
        <title>Evolution of novel wood decay mechanisms in Agaricales revealed by the genome sequences of Fistulina hepatica and Cylindrobasidium torrendii.</title>
        <authorList>
            <person name="Floudas D."/>
            <person name="Held B.W."/>
            <person name="Riley R."/>
            <person name="Nagy L.G."/>
            <person name="Koehler G."/>
            <person name="Ransdell A.S."/>
            <person name="Younus H."/>
            <person name="Chow J."/>
            <person name="Chiniquy J."/>
            <person name="Lipzen A."/>
            <person name="Tritt A."/>
            <person name="Sun H."/>
            <person name="Haridas S."/>
            <person name="LaButti K."/>
            <person name="Ohm R.A."/>
            <person name="Kues U."/>
            <person name="Blanchette R.A."/>
            <person name="Grigoriev I.V."/>
            <person name="Minto R.E."/>
            <person name="Hibbett D.S."/>
        </authorList>
    </citation>
    <scope>NUCLEOTIDE SEQUENCE [LARGE SCALE GENOMIC DNA]</scope>
    <source>
        <strain evidence="14 15">FP15055 ss-10</strain>
    </source>
</reference>
<gene>
    <name evidence="14" type="ORF">CYLTODRAFT_436443</name>
</gene>
<evidence type="ECO:0000256" key="6">
    <source>
        <dbReference type="ARBA" id="ARBA00022946"/>
    </source>
</evidence>